<keyword evidence="1" id="KW-1133">Transmembrane helix</keyword>
<gene>
    <name evidence="2" type="ORF">HMPREF0091_10087</name>
</gene>
<dbReference type="Pfam" id="PF04977">
    <property type="entry name" value="DivIC"/>
    <property type="match status" value="1"/>
</dbReference>
<dbReference type="InterPro" id="IPR007060">
    <property type="entry name" value="FtsL/DivIC"/>
</dbReference>
<sequence>MRRSYKNRNRAKSQHSLSAQVGQLVGIISTILSRKIWVVCLVIAAIALGIVGPVHDFYVARRTGDVLEQKKAYIEEKNSELEAERDSLFTEEGVETQARKRGYVSPGEVGVNVEGLEQKEVEDPSKPVEYPDSRSWFDKMLDTLFGFSPQDIWNKRV</sequence>
<organism evidence="2 3">
    <name type="scientific">Fannyhessea vaginae DSM 15829</name>
    <dbReference type="NCBI Taxonomy" id="525256"/>
    <lineage>
        <taxon>Bacteria</taxon>
        <taxon>Bacillati</taxon>
        <taxon>Actinomycetota</taxon>
        <taxon>Coriobacteriia</taxon>
        <taxon>Coriobacteriales</taxon>
        <taxon>Atopobiaceae</taxon>
        <taxon>Fannyhessea</taxon>
    </lineage>
</organism>
<dbReference type="eggNOG" id="COG2919">
    <property type="taxonomic scope" value="Bacteria"/>
</dbReference>
<protein>
    <submittedName>
        <fullName evidence="2">Septum formation initiator</fullName>
    </submittedName>
</protein>
<comment type="caution">
    <text evidence="2">The sequence shown here is derived from an EMBL/GenBank/DDBJ whole genome shotgun (WGS) entry which is preliminary data.</text>
</comment>
<evidence type="ECO:0000313" key="2">
    <source>
        <dbReference type="EMBL" id="EGF23140.1"/>
    </source>
</evidence>
<feature type="transmembrane region" description="Helical" evidence="1">
    <location>
        <begin position="36"/>
        <end position="54"/>
    </location>
</feature>
<keyword evidence="1" id="KW-0812">Transmembrane</keyword>
<keyword evidence="3" id="KW-1185">Reference proteome</keyword>
<evidence type="ECO:0000256" key="1">
    <source>
        <dbReference type="SAM" id="Phobius"/>
    </source>
</evidence>
<name>F1T5J5_9ACTN</name>
<proteinExistence type="predicted"/>
<keyword evidence="1" id="KW-0472">Membrane</keyword>
<dbReference type="EMBL" id="ACGK02000001">
    <property type="protein sequence ID" value="EGF23140.1"/>
    <property type="molecule type" value="Genomic_DNA"/>
</dbReference>
<dbReference type="Proteomes" id="UP000005947">
    <property type="component" value="Unassembled WGS sequence"/>
</dbReference>
<reference evidence="2 3" key="1">
    <citation type="submission" date="2011-02" db="EMBL/GenBank/DDBJ databases">
        <authorList>
            <person name="Muzny D."/>
            <person name="Qin X."/>
            <person name="Buhay C."/>
            <person name="Dugan-Rocha S."/>
            <person name="Ding Y."/>
            <person name="Chen G."/>
            <person name="Hawes A."/>
            <person name="Holder M."/>
            <person name="Jhangiani S."/>
            <person name="Johnson A."/>
            <person name="Khan Z."/>
            <person name="Li Z."/>
            <person name="Liu W."/>
            <person name="Liu X."/>
            <person name="Perez L."/>
            <person name="Shen H."/>
            <person name="Wang Q."/>
            <person name="Watt J."/>
            <person name="Xi L."/>
            <person name="Xin Y."/>
            <person name="Zhou J."/>
            <person name="Deng J."/>
            <person name="Jiang H."/>
            <person name="Liu Y."/>
            <person name="Qu J."/>
            <person name="Song X.-Z."/>
            <person name="Zhang L."/>
            <person name="Villasana D."/>
            <person name="Johnson A."/>
            <person name="Liu J."/>
            <person name="Liyanage D."/>
            <person name="Lorensuhewa L."/>
            <person name="Robinson T."/>
            <person name="Song A."/>
            <person name="Song B.-B."/>
            <person name="Dinh H."/>
            <person name="Thornton R."/>
            <person name="Coyle M."/>
            <person name="Francisco L."/>
            <person name="Jackson L."/>
            <person name="Javaid M."/>
            <person name="Korchina V."/>
            <person name="Kovar C."/>
            <person name="Mata R."/>
            <person name="Mathew T."/>
            <person name="Ngo R."/>
            <person name="Nguyen L."/>
            <person name="Nguyen N."/>
            <person name="Okwuonu G."/>
            <person name="Ongeri F."/>
            <person name="Pham C."/>
            <person name="Simmons D."/>
            <person name="Wilczek-Boney K."/>
            <person name="Hale W."/>
            <person name="Jakkamsetti A."/>
            <person name="Pham P."/>
            <person name="Ruth R."/>
            <person name="San Lucas F."/>
            <person name="Warren J."/>
            <person name="Zhang J."/>
            <person name="Zhao Z."/>
            <person name="Zhou C."/>
            <person name="Zhu D."/>
            <person name="Lee S."/>
            <person name="Bess C."/>
            <person name="Blankenburg K."/>
            <person name="Forbes L."/>
            <person name="Fu Q."/>
            <person name="Gubbala S."/>
            <person name="Hirani K."/>
            <person name="Jayaseelan J.C."/>
            <person name="Lara F."/>
            <person name="Munidasa M."/>
            <person name="Palculict T."/>
            <person name="Patil S."/>
            <person name="Pu L.-L."/>
            <person name="Saada N."/>
            <person name="Tang L."/>
            <person name="Weissenberger G."/>
            <person name="Zhu Y."/>
            <person name="Hemphill L."/>
            <person name="Shang Y."/>
            <person name="Youmans B."/>
            <person name="Ayvaz T."/>
            <person name="Ross M."/>
            <person name="Santibanez J."/>
            <person name="Aqrawi P."/>
            <person name="Gross S."/>
            <person name="Joshi V."/>
            <person name="Fowler G."/>
            <person name="Nazareth L."/>
            <person name="Reid J."/>
            <person name="Worley K."/>
            <person name="Petrosino J."/>
            <person name="Highlander S."/>
            <person name="Gibbs R."/>
        </authorList>
    </citation>
    <scope>NUCLEOTIDE SEQUENCE [LARGE SCALE GENOMIC DNA]</scope>
    <source>
        <strain evidence="2 3">DSM 15829</strain>
    </source>
</reference>
<dbReference type="AlphaFoldDB" id="F1T5J5"/>
<accession>F1T5J5</accession>
<evidence type="ECO:0000313" key="3">
    <source>
        <dbReference type="Proteomes" id="UP000005947"/>
    </source>
</evidence>